<evidence type="ECO:0000256" key="6">
    <source>
        <dbReference type="ARBA" id="ARBA00022842"/>
    </source>
</evidence>
<dbReference type="SUPFAM" id="SSF52374">
    <property type="entry name" value="Nucleotidylyl transferase"/>
    <property type="match status" value="1"/>
</dbReference>
<dbReference type="InterPro" id="IPR001980">
    <property type="entry name" value="PPAT"/>
</dbReference>
<keyword evidence="6" id="KW-0460">Magnesium</keyword>
<evidence type="ECO:0000256" key="8">
    <source>
        <dbReference type="ARBA" id="ARBA00029346"/>
    </source>
</evidence>
<proteinExistence type="predicted"/>
<feature type="domain" description="Cytidyltransferase-like" evidence="10">
    <location>
        <begin position="11"/>
        <end position="137"/>
    </location>
</feature>
<evidence type="ECO:0000313" key="12">
    <source>
        <dbReference type="Proteomes" id="UP000007882"/>
    </source>
</evidence>
<keyword evidence="7" id="KW-0173">Coenzyme A biosynthesis</keyword>
<dbReference type="Pfam" id="PF01467">
    <property type="entry name" value="CTP_transf_like"/>
    <property type="match status" value="1"/>
</dbReference>
<evidence type="ECO:0000256" key="7">
    <source>
        <dbReference type="ARBA" id="ARBA00022993"/>
    </source>
</evidence>
<dbReference type="InterPro" id="IPR004821">
    <property type="entry name" value="Cyt_trans-like"/>
</dbReference>
<protein>
    <recommendedName>
        <fullName evidence="9">Pantetheine-phosphate adenylyltransferase</fullName>
        <ecNumber evidence="9">2.7.7.3</ecNumber>
    </recommendedName>
</protein>
<evidence type="ECO:0000256" key="3">
    <source>
        <dbReference type="ARBA" id="ARBA00022695"/>
    </source>
</evidence>
<reference evidence="11 12" key="1">
    <citation type="submission" date="2012-02" db="EMBL/GenBank/DDBJ databases">
        <title>Complete genome sequence of Actinoplanes missouriensis 431 (= NBRC 102363).</title>
        <authorList>
            <person name="Ohnishi Y."/>
            <person name="Ishikawa J."/>
            <person name="Sekine M."/>
            <person name="Hosoyama A."/>
            <person name="Harada T."/>
            <person name="Narita H."/>
            <person name="Hata T."/>
            <person name="Konno Y."/>
            <person name="Tutikane K."/>
            <person name="Fujita N."/>
            <person name="Horinouchi S."/>
            <person name="Hayakawa M."/>
        </authorList>
    </citation>
    <scope>NUCLEOTIDE SEQUENCE [LARGE SCALE GENOMIC DNA]</scope>
    <source>
        <strain evidence="12">ATCC 14538 / DSM 43046 / CBS 188.64 / JCM 3121 / NBRC 102363 / NCIMB 12654 / NRRL B-3342 / UNCC 431</strain>
    </source>
</reference>
<dbReference type="Proteomes" id="UP000007882">
    <property type="component" value="Chromosome"/>
</dbReference>
<sequence length="141" mass="15495">MSDRTRGSHAVYPGTFDPFTAGHRDVVERVRRLFDRVTVLVAVNEAKQPTATPEQRSAALRSRFPESWTTVTVTAWEGLTVAFCHEHQATVIVRGVRNAADLQHEHQLAAMNEALGIPTLLVPARPELATVSSTAARALRT</sequence>
<dbReference type="STRING" id="512565.AMIS_30930"/>
<dbReference type="PATRIC" id="fig|512565.3.peg.3092"/>
<keyword evidence="1" id="KW-0963">Cytoplasm</keyword>
<dbReference type="eggNOG" id="COG0669">
    <property type="taxonomic scope" value="Bacteria"/>
</dbReference>
<dbReference type="RefSeq" id="WP_014443208.1">
    <property type="nucleotide sequence ID" value="NC_017093.1"/>
</dbReference>
<dbReference type="EC" id="2.7.7.3" evidence="9"/>
<evidence type="ECO:0000256" key="1">
    <source>
        <dbReference type="ARBA" id="ARBA00022490"/>
    </source>
</evidence>
<evidence type="ECO:0000256" key="2">
    <source>
        <dbReference type="ARBA" id="ARBA00022679"/>
    </source>
</evidence>
<evidence type="ECO:0000256" key="4">
    <source>
        <dbReference type="ARBA" id="ARBA00022741"/>
    </source>
</evidence>
<dbReference type="NCBIfam" id="TIGR00125">
    <property type="entry name" value="cyt_tran_rel"/>
    <property type="match status" value="1"/>
</dbReference>
<dbReference type="NCBIfam" id="TIGR01510">
    <property type="entry name" value="coaD_prev_kdtB"/>
    <property type="match status" value="1"/>
</dbReference>
<keyword evidence="12" id="KW-1185">Reference proteome</keyword>
<dbReference type="PANTHER" id="PTHR21342">
    <property type="entry name" value="PHOSPHOPANTETHEINE ADENYLYLTRANSFERASE"/>
    <property type="match status" value="1"/>
</dbReference>
<dbReference type="OrthoDB" id="9806661at2"/>
<dbReference type="PANTHER" id="PTHR21342:SF1">
    <property type="entry name" value="PHOSPHOPANTETHEINE ADENYLYLTRANSFERASE"/>
    <property type="match status" value="1"/>
</dbReference>
<evidence type="ECO:0000259" key="10">
    <source>
        <dbReference type="Pfam" id="PF01467"/>
    </source>
</evidence>
<dbReference type="InterPro" id="IPR014729">
    <property type="entry name" value="Rossmann-like_a/b/a_fold"/>
</dbReference>
<dbReference type="HOGENOM" id="CLU_100149_1_1_11"/>
<dbReference type="GO" id="GO:0004595">
    <property type="term" value="F:pantetheine-phosphate adenylyltransferase activity"/>
    <property type="evidence" value="ECO:0007669"/>
    <property type="project" value="UniProtKB-UniRule"/>
</dbReference>
<dbReference type="GO" id="GO:0005524">
    <property type="term" value="F:ATP binding"/>
    <property type="evidence" value="ECO:0007669"/>
    <property type="project" value="UniProtKB-KW"/>
</dbReference>
<evidence type="ECO:0000313" key="11">
    <source>
        <dbReference type="EMBL" id="BAL88313.1"/>
    </source>
</evidence>
<dbReference type="AlphaFoldDB" id="I0H5M6"/>
<gene>
    <name evidence="11" type="ordered locus">AMIS_30930</name>
</gene>
<evidence type="ECO:0000256" key="5">
    <source>
        <dbReference type="ARBA" id="ARBA00022840"/>
    </source>
</evidence>
<dbReference type="Gene3D" id="3.40.50.620">
    <property type="entry name" value="HUPs"/>
    <property type="match status" value="1"/>
</dbReference>
<evidence type="ECO:0000256" key="9">
    <source>
        <dbReference type="NCBIfam" id="TIGR01510"/>
    </source>
</evidence>
<name>I0H5M6_ACTM4</name>
<keyword evidence="2 11" id="KW-0808">Transferase</keyword>
<keyword evidence="5" id="KW-0067">ATP-binding</keyword>
<comment type="catalytic activity">
    <reaction evidence="8">
        <text>(R)-4'-phosphopantetheine + ATP + H(+) = 3'-dephospho-CoA + diphosphate</text>
        <dbReference type="Rhea" id="RHEA:19801"/>
        <dbReference type="ChEBI" id="CHEBI:15378"/>
        <dbReference type="ChEBI" id="CHEBI:30616"/>
        <dbReference type="ChEBI" id="CHEBI:33019"/>
        <dbReference type="ChEBI" id="CHEBI:57328"/>
        <dbReference type="ChEBI" id="CHEBI:61723"/>
        <dbReference type="EC" id="2.7.7.3"/>
    </reaction>
</comment>
<accession>I0H5M6</accession>
<dbReference type="EMBL" id="AP012319">
    <property type="protein sequence ID" value="BAL88313.1"/>
    <property type="molecule type" value="Genomic_DNA"/>
</dbReference>
<dbReference type="GO" id="GO:0015937">
    <property type="term" value="P:coenzyme A biosynthetic process"/>
    <property type="evidence" value="ECO:0007669"/>
    <property type="project" value="UniProtKB-UniRule"/>
</dbReference>
<keyword evidence="3 11" id="KW-0548">Nucleotidyltransferase</keyword>
<dbReference type="PRINTS" id="PR01020">
    <property type="entry name" value="LPSBIOSNTHSS"/>
</dbReference>
<keyword evidence="4" id="KW-0547">Nucleotide-binding</keyword>
<organism evidence="11 12">
    <name type="scientific">Actinoplanes missouriensis (strain ATCC 14538 / DSM 43046 / CBS 188.64 / JCM 3121 / NBRC 102363 / NCIMB 12654 / NRRL B-3342 / UNCC 431)</name>
    <dbReference type="NCBI Taxonomy" id="512565"/>
    <lineage>
        <taxon>Bacteria</taxon>
        <taxon>Bacillati</taxon>
        <taxon>Actinomycetota</taxon>
        <taxon>Actinomycetes</taxon>
        <taxon>Micromonosporales</taxon>
        <taxon>Micromonosporaceae</taxon>
        <taxon>Actinoplanes</taxon>
    </lineage>
</organism>
<dbReference type="KEGG" id="ams:AMIS_30930"/>